<dbReference type="EMBL" id="LAZR01048042">
    <property type="protein sequence ID" value="KKK92825.1"/>
    <property type="molecule type" value="Genomic_DNA"/>
</dbReference>
<name>A0A0F9A3U3_9ZZZZ</name>
<dbReference type="AlphaFoldDB" id="A0A0F9A3U3"/>
<sequence length="79" mass="8936">MNRIPKVGDYVEVTKAHGGKVTVGRQGIVTSLIGSEKYGYPVVELMFPDLLNYLGEWDEAYADGWKARLASVKVIHRWR</sequence>
<comment type="caution">
    <text evidence="1">The sequence shown here is derived from an EMBL/GenBank/DDBJ whole genome shotgun (WGS) entry which is preliminary data.</text>
</comment>
<proteinExistence type="predicted"/>
<accession>A0A0F9A3U3</accession>
<organism evidence="1">
    <name type="scientific">marine sediment metagenome</name>
    <dbReference type="NCBI Taxonomy" id="412755"/>
    <lineage>
        <taxon>unclassified sequences</taxon>
        <taxon>metagenomes</taxon>
        <taxon>ecological metagenomes</taxon>
    </lineage>
</organism>
<reference evidence="1" key="1">
    <citation type="journal article" date="2015" name="Nature">
        <title>Complex archaea that bridge the gap between prokaryotes and eukaryotes.</title>
        <authorList>
            <person name="Spang A."/>
            <person name="Saw J.H."/>
            <person name="Jorgensen S.L."/>
            <person name="Zaremba-Niedzwiedzka K."/>
            <person name="Martijn J."/>
            <person name="Lind A.E."/>
            <person name="van Eijk R."/>
            <person name="Schleper C."/>
            <person name="Guy L."/>
            <person name="Ettema T.J."/>
        </authorList>
    </citation>
    <scope>NUCLEOTIDE SEQUENCE</scope>
</reference>
<protein>
    <submittedName>
        <fullName evidence="1">Uncharacterized protein</fullName>
    </submittedName>
</protein>
<evidence type="ECO:0000313" key="1">
    <source>
        <dbReference type="EMBL" id="KKK92825.1"/>
    </source>
</evidence>
<gene>
    <name evidence="1" type="ORF">LCGC14_2699060</name>
</gene>